<evidence type="ECO:0000256" key="1">
    <source>
        <dbReference type="SAM" id="Phobius"/>
    </source>
</evidence>
<evidence type="ECO:0000313" key="3">
    <source>
        <dbReference type="Proteomes" id="UP000076715"/>
    </source>
</evidence>
<organism evidence="2 3">
    <name type="scientific">Aquimarina aggregata</name>
    <dbReference type="NCBI Taxonomy" id="1642818"/>
    <lineage>
        <taxon>Bacteria</taxon>
        <taxon>Pseudomonadati</taxon>
        <taxon>Bacteroidota</taxon>
        <taxon>Flavobacteriia</taxon>
        <taxon>Flavobacteriales</taxon>
        <taxon>Flavobacteriaceae</taxon>
        <taxon>Aquimarina</taxon>
    </lineage>
</organism>
<dbReference type="Pfam" id="PF07963">
    <property type="entry name" value="N_methyl"/>
    <property type="match status" value="1"/>
</dbReference>
<keyword evidence="3" id="KW-1185">Reference proteome</keyword>
<dbReference type="EMBL" id="LQRT01000010">
    <property type="protein sequence ID" value="KZS40910.1"/>
    <property type="molecule type" value="Genomic_DNA"/>
</dbReference>
<accession>A0A163AZ08</accession>
<dbReference type="SUPFAM" id="SSF54523">
    <property type="entry name" value="Pili subunits"/>
    <property type="match status" value="1"/>
</dbReference>
<feature type="transmembrane region" description="Helical" evidence="1">
    <location>
        <begin position="16"/>
        <end position="37"/>
    </location>
</feature>
<keyword evidence="1" id="KW-1133">Transmembrane helix</keyword>
<reference evidence="2 3" key="1">
    <citation type="submission" date="2016-01" db="EMBL/GenBank/DDBJ databases">
        <title>The draft genome sequence of Aquimarina sp. RZW4-3-2.</title>
        <authorList>
            <person name="Wang Y."/>
        </authorList>
    </citation>
    <scope>NUCLEOTIDE SEQUENCE [LARGE SCALE GENOMIC DNA]</scope>
    <source>
        <strain evidence="2 3">RZW4-3-2</strain>
    </source>
</reference>
<evidence type="ECO:0008006" key="4">
    <source>
        <dbReference type="Google" id="ProtNLM"/>
    </source>
</evidence>
<evidence type="ECO:0000313" key="2">
    <source>
        <dbReference type="EMBL" id="KZS40910.1"/>
    </source>
</evidence>
<dbReference type="AlphaFoldDB" id="A0A163AZ08"/>
<proteinExistence type="predicted"/>
<comment type="caution">
    <text evidence="2">The sequence shown here is derived from an EMBL/GenBank/DDBJ whole genome shotgun (WGS) entry which is preliminary data.</text>
</comment>
<keyword evidence="1" id="KW-0812">Transmembrane</keyword>
<dbReference type="InterPro" id="IPR045584">
    <property type="entry name" value="Pilin-like"/>
</dbReference>
<dbReference type="InterPro" id="IPR012902">
    <property type="entry name" value="N_methyl_site"/>
</dbReference>
<keyword evidence="1" id="KW-0472">Membrane</keyword>
<dbReference type="RefSeq" id="WP_066313312.1">
    <property type="nucleotide sequence ID" value="NZ_LQRT01000010.1"/>
</dbReference>
<dbReference type="NCBIfam" id="TIGR02532">
    <property type="entry name" value="IV_pilin_GFxxxE"/>
    <property type="match status" value="1"/>
</dbReference>
<dbReference type="STRING" id="1642818.AWE51_24210"/>
<name>A0A163AZ08_9FLAO</name>
<protein>
    <recommendedName>
        <fullName evidence="4">Prepilin-type N-terminal cleavage/methylation domain-containing protein</fullName>
    </recommendedName>
</protein>
<dbReference type="OrthoDB" id="1189466at2"/>
<sequence>MRIVNQKIKAFTLTEVMVVLVISAIVAGLAFSVLGIVQRNMRSIENNYAYQSEIQSLEVALTIDFNKFTDIQWNAREDQLELSSPIHQRVYKFTNDSIVTLVDNYPVQLKKKVFFFKGQQVNSGRIDAIKLTFDKTTDLHRIFVYKHNDPTIHF</sequence>
<dbReference type="Proteomes" id="UP000076715">
    <property type="component" value="Unassembled WGS sequence"/>
</dbReference>
<gene>
    <name evidence="2" type="ORF">AWE51_24210</name>
</gene>